<dbReference type="AlphaFoldDB" id="C5KY66"/>
<evidence type="ECO:0000313" key="2">
    <source>
        <dbReference type="EMBL" id="EER10578.1"/>
    </source>
</evidence>
<protein>
    <submittedName>
        <fullName evidence="2">Uncharacterized protein</fullName>
    </submittedName>
</protein>
<name>C5KY66_PERM5</name>
<organism evidence="3">
    <name type="scientific">Perkinsus marinus (strain ATCC 50983 / TXsc)</name>
    <dbReference type="NCBI Taxonomy" id="423536"/>
    <lineage>
        <taxon>Eukaryota</taxon>
        <taxon>Sar</taxon>
        <taxon>Alveolata</taxon>
        <taxon>Perkinsozoa</taxon>
        <taxon>Perkinsea</taxon>
        <taxon>Perkinsida</taxon>
        <taxon>Perkinsidae</taxon>
        <taxon>Perkinsus</taxon>
    </lineage>
</organism>
<accession>C5KY66</accession>
<evidence type="ECO:0000313" key="3">
    <source>
        <dbReference type="Proteomes" id="UP000007800"/>
    </source>
</evidence>
<evidence type="ECO:0000256" key="1">
    <source>
        <dbReference type="SAM" id="Phobius"/>
    </source>
</evidence>
<keyword evidence="1" id="KW-1133">Transmembrane helix</keyword>
<keyword evidence="1" id="KW-0472">Membrane</keyword>
<feature type="non-terminal residue" evidence="2">
    <location>
        <position position="1"/>
    </location>
</feature>
<dbReference type="GeneID" id="9038703"/>
<sequence>YAVFAIGCLLMPPLIRWIEFRSQIKFISFVGGFGYTFYLYVNTTTPSEDPGAASWVIYLIGATMVGLGAPLVWIPTLEMVSRSASENLGKPKAQQCIGEDADDAADRLLQNTICEGTNI</sequence>
<dbReference type="InParanoid" id="C5KY66"/>
<reference evidence="2 3" key="1">
    <citation type="submission" date="2008-07" db="EMBL/GenBank/DDBJ databases">
        <authorList>
            <person name="El-Sayed N."/>
            <person name="Caler E."/>
            <person name="Inman J."/>
            <person name="Amedeo P."/>
            <person name="Hass B."/>
            <person name="Wortman J."/>
        </authorList>
    </citation>
    <scope>NUCLEOTIDE SEQUENCE [LARGE SCALE GENOMIC DNA]</scope>
    <source>
        <strain evidence="3">ATCC 50983 / TXsc</strain>
    </source>
</reference>
<dbReference type="RefSeq" id="XP_002778783.1">
    <property type="nucleotide sequence ID" value="XM_002778737.1"/>
</dbReference>
<feature type="transmembrane region" description="Helical" evidence="1">
    <location>
        <begin position="53"/>
        <end position="74"/>
    </location>
</feature>
<gene>
    <name evidence="2" type="ORF">Pmar_PMAR004167</name>
</gene>
<keyword evidence="1" id="KW-0812">Transmembrane</keyword>
<dbReference type="OrthoDB" id="10502255at2759"/>
<proteinExistence type="predicted"/>
<feature type="transmembrane region" description="Helical" evidence="1">
    <location>
        <begin position="24"/>
        <end position="41"/>
    </location>
</feature>
<dbReference type="EMBL" id="GG677341">
    <property type="protein sequence ID" value="EER10578.1"/>
    <property type="molecule type" value="Genomic_DNA"/>
</dbReference>
<keyword evidence="3" id="KW-1185">Reference proteome</keyword>
<dbReference type="Proteomes" id="UP000007800">
    <property type="component" value="Unassembled WGS sequence"/>
</dbReference>